<dbReference type="Proteomes" id="UP001652628">
    <property type="component" value="Unplaced"/>
</dbReference>
<dbReference type="GeneID" id="139354666"/>
<proteinExistence type="predicted"/>
<evidence type="ECO:0000313" key="3">
    <source>
        <dbReference type="RefSeq" id="XP_070855015.1"/>
    </source>
</evidence>
<sequence length="188" mass="21462">MQVLCARVQMHNAKELTNSTYRLCAVRTASAFRTTQRSSLQAKFPYVNWCGSHRTKTEVKRSARMQSVDNWQAAWDNSSKGRWTLDARVNRKHGQVDFYLTQALSEHGCFRSFLKRFGHDTENGCPESGSGIVEDDQHVLFSCHRFGSDRQMLMKTTGARVRPATAAYAASVLRTLRRIENERREATA</sequence>
<dbReference type="RefSeq" id="XP_070855010.1">
    <property type="nucleotide sequence ID" value="XM_070998909.1"/>
</dbReference>
<keyword evidence="1" id="KW-1185">Reference proteome</keyword>
<organism evidence="1 2">
    <name type="scientific">Drosophila suzukii</name>
    <name type="common">Spotted-wing drosophila fruit fly</name>
    <dbReference type="NCBI Taxonomy" id="28584"/>
    <lineage>
        <taxon>Eukaryota</taxon>
        <taxon>Metazoa</taxon>
        <taxon>Ecdysozoa</taxon>
        <taxon>Arthropoda</taxon>
        <taxon>Hexapoda</taxon>
        <taxon>Insecta</taxon>
        <taxon>Pterygota</taxon>
        <taxon>Neoptera</taxon>
        <taxon>Endopterygota</taxon>
        <taxon>Diptera</taxon>
        <taxon>Brachycera</taxon>
        <taxon>Muscomorpha</taxon>
        <taxon>Ephydroidea</taxon>
        <taxon>Drosophilidae</taxon>
        <taxon>Drosophila</taxon>
        <taxon>Sophophora</taxon>
    </lineage>
</organism>
<name>A0ABM4TYG2_DROSZ</name>
<evidence type="ECO:0000313" key="2">
    <source>
        <dbReference type="RefSeq" id="XP_070855010.1"/>
    </source>
</evidence>
<gene>
    <name evidence="2" type="primary">LOC139354666</name>
    <name evidence="3" type="synonym">LOC139354672</name>
</gene>
<dbReference type="RefSeq" id="XP_070855015.1">
    <property type="nucleotide sequence ID" value="XM_070998914.1"/>
</dbReference>
<evidence type="ECO:0000313" key="1">
    <source>
        <dbReference type="Proteomes" id="UP001652628"/>
    </source>
</evidence>
<protein>
    <submittedName>
        <fullName evidence="2 3">Uncharacterized protein</fullName>
    </submittedName>
</protein>
<accession>A0ABM4TYG2</accession>
<reference evidence="2 3" key="1">
    <citation type="submission" date="2025-05" db="UniProtKB">
        <authorList>
            <consortium name="RefSeq"/>
        </authorList>
    </citation>
    <scope>IDENTIFICATION</scope>
</reference>